<protein>
    <submittedName>
        <fullName evidence="3">Uncharacterized protein</fullName>
    </submittedName>
</protein>
<evidence type="ECO:0000256" key="2">
    <source>
        <dbReference type="SAM" id="SignalP"/>
    </source>
</evidence>
<feature type="chain" id="PRO_5037348195" evidence="2">
    <location>
        <begin position="21"/>
        <end position="581"/>
    </location>
</feature>
<organism evidence="3 4">
    <name type="scientific">Eiseniibacteriota bacterium</name>
    <dbReference type="NCBI Taxonomy" id="2212470"/>
    <lineage>
        <taxon>Bacteria</taxon>
        <taxon>Candidatus Eiseniibacteriota</taxon>
    </lineage>
</organism>
<evidence type="ECO:0000313" key="3">
    <source>
        <dbReference type="EMBL" id="MCA9759182.1"/>
    </source>
</evidence>
<gene>
    <name evidence="3" type="ORF">KDA27_25535</name>
</gene>
<keyword evidence="2" id="KW-0732">Signal</keyword>
<feature type="region of interest" description="Disordered" evidence="1">
    <location>
        <begin position="214"/>
        <end position="235"/>
    </location>
</feature>
<accession>A0A956NGX4</accession>
<comment type="caution">
    <text evidence="3">The sequence shown here is derived from an EMBL/GenBank/DDBJ whole genome shotgun (WGS) entry which is preliminary data.</text>
</comment>
<name>A0A956NGX4_UNCEI</name>
<reference evidence="3" key="2">
    <citation type="journal article" date="2021" name="Microbiome">
        <title>Successional dynamics and alternative stable states in a saline activated sludge microbial community over 9 years.</title>
        <authorList>
            <person name="Wang Y."/>
            <person name="Ye J."/>
            <person name="Ju F."/>
            <person name="Liu L."/>
            <person name="Boyd J.A."/>
            <person name="Deng Y."/>
            <person name="Parks D.H."/>
            <person name="Jiang X."/>
            <person name="Yin X."/>
            <person name="Woodcroft B.J."/>
            <person name="Tyson G.W."/>
            <person name="Hugenholtz P."/>
            <person name="Polz M.F."/>
            <person name="Zhang T."/>
        </authorList>
    </citation>
    <scope>NUCLEOTIDE SEQUENCE</scope>
    <source>
        <strain evidence="3">HKST-UBA02</strain>
    </source>
</reference>
<dbReference type="AlphaFoldDB" id="A0A956NGX4"/>
<feature type="region of interest" description="Disordered" evidence="1">
    <location>
        <begin position="130"/>
        <end position="171"/>
    </location>
</feature>
<feature type="non-terminal residue" evidence="3">
    <location>
        <position position="1"/>
    </location>
</feature>
<proteinExistence type="predicted"/>
<evidence type="ECO:0000256" key="1">
    <source>
        <dbReference type="SAM" id="MobiDB-lite"/>
    </source>
</evidence>
<evidence type="ECO:0000313" key="4">
    <source>
        <dbReference type="Proteomes" id="UP000739538"/>
    </source>
</evidence>
<dbReference type="EMBL" id="JAGQHS010000280">
    <property type="protein sequence ID" value="MCA9759182.1"/>
    <property type="molecule type" value="Genomic_DNA"/>
</dbReference>
<sequence length="581" mass="63401">AWGVLVGAAVGALVVVSASAALGQIDPTSGSVAASAGAVSSAAESTRSGDALLHLEGHVRQLSVDFVYVDLGTTDGLAIGDTLSVTSGASRGESLVTTYVAGRSASCQLVSRPGTTGSIAVGDAVAATLHGRGGESRSQTAPTKLSFPTPRSGAMPTSSGGARAPRTREGWGRVHGSLSVDWLQTVSDNGERTTRDPRGRFEVRGRDLFGKNLRARASLRTGRRTSSSSSDGSSLPEVRQLWFDYHDEPSNVGVRGGRLLVAEAGSFAYLDGGAVNYAPVSHLDLGLYAGRQPEWVDRSAKGDVYIVGGAARLPMERVRSSLLVSLLREIRQQDRNRDWAYVEARSEPFTTLRLYARTQFQLTKRDESERLPSESDPEFDPTDYDVFRSYLESRLSVSARYRPADEFWWSLSYDESSLLSEYEGTTTTEDRFDRSARNGWRTTLSLEPAEFWRTQLGGSWREGESQDDRWSVNGYVQRQRLVSWPLDLTVQMRVFDAGYSKGSTPSVELEHISPHGYSLELRGGMHIYEATGSTDARSDQWVRISSSVSLPSRFRILLEAETSSGDNAIGSRFYGQVVRSF</sequence>
<dbReference type="Proteomes" id="UP000739538">
    <property type="component" value="Unassembled WGS sequence"/>
</dbReference>
<feature type="compositionally biased region" description="Low complexity" evidence="1">
    <location>
        <begin position="215"/>
        <end position="234"/>
    </location>
</feature>
<reference evidence="3" key="1">
    <citation type="submission" date="2020-04" db="EMBL/GenBank/DDBJ databases">
        <authorList>
            <person name="Zhang T."/>
        </authorList>
    </citation>
    <scope>NUCLEOTIDE SEQUENCE</scope>
    <source>
        <strain evidence="3">HKST-UBA02</strain>
    </source>
</reference>
<feature type="signal peptide" evidence="2">
    <location>
        <begin position="1"/>
        <end position="20"/>
    </location>
</feature>